<organism evidence="7 8">
    <name type="scientific">Oleidesulfovibrio alaskensis (strain ATCC BAA-1058 / DSM 17464 / G20)</name>
    <name type="common">Desulfovibrio alaskensis</name>
    <dbReference type="NCBI Taxonomy" id="207559"/>
    <lineage>
        <taxon>Bacteria</taxon>
        <taxon>Pseudomonadati</taxon>
        <taxon>Thermodesulfobacteriota</taxon>
        <taxon>Desulfovibrionia</taxon>
        <taxon>Desulfovibrionales</taxon>
        <taxon>Desulfovibrionaceae</taxon>
        <taxon>Oleidesulfovibrio</taxon>
    </lineage>
</organism>
<evidence type="ECO:0000313" key="7">
    <source>
        <dbReference type="EMBL" id="ABB38141.2"/>
    </source>
</evidence>
<dbReference type="InterPro" id="IPR006143">
    <property type="entry name" value="RND_pump_MFP"/>
</dbReference>
<keyword evidence="8" id="KW-1185">Reference proteome</keyword>
<dbReference type="GO" id="GO:0019898">
    <property type="term" value="C:extrinsic component of membrane"/>
    <property type="evidence" value="ECO:0007669"/>
    <property type="project" value="InterPro"/>
</dbReference>
<name>Q312K5_OLEA2</name>
<dbReference type="Gene3D" id="2.40.50.100">
    <property type="match status" value="2"/>
</dbReference>
<dbReference type="GO" id="GO:1990195">
    <property type="term" value="C:macrolide transmembrane transporter complex"/>
    <property type="evidence" value="ECO:0007669"/>
    <property type="project" value="InterPro"/>
</dbReference>
<dbReference type="RefSeq" id="WP_011367318.1">
    <property type="nucleotide sequence ID" value="NC_007519.1"/>
</dbReference>
<proteinExistence type="inferred from homology"/>
<dbReference type="Pfam" id="PF25917">
    <property type="entry name" value="BSH_RND"/>
    <property type="match status" value="1"/>
</dbReference>
<dbReference type="Gene3D" id="2.40.420.20">
    <property type="match status" value="1"/>
</dbReference>
<evidence type="ECO:0000259" key="6">
    <source>
        <dbReference type="Pfam" id="PF25954"/>
    </source>
</evidence>
<evidence type="ECO:0000313" key="8">
    <source>
        <dbReference type="Proteomes" id="UP000002710"/>
    </source>
</evidence>
<feature type="domain" description="Multidrug resistance protein MdtA-like barrel-sandwich hybrid" evidence="5">
    <location>
        <begin position="62"/>
        <end position="251"/>
    </location>
</feature>
<evidence type="ECO:0000256" key="1">
    <source>
        <dbReference type="ARBA" id="ARBA00004196"/>
    </source>
</evidence>
<dbReference type="NCBIfam" id="TIGR01730">
    <property type="entry name" value="RND_mfp"/>
    <property type="match status" value="1"/>
</dbReference>
<dbReference type="InterPro" id="IPR058625">
    <property type="entry name" value="MdtA-like_BSH"/>
</dbReference>
<dbReference type="Gene3D" id="2.40.30.170">
    <property type="match status" value="1"/>
</dbReference>
<dbReference type="Gene3D" id="6.10.140.1990">
    <property type="match status" value="1"/>
</dbReference>
<dbReference type="GO" id="GO:0022857">
    <property type="term" value="F:transmembrane transporter activity"/>
    <property type="evidence" value="ECO:0007669"/>
    <property type="project" value="InterPro"/>
</dbReference>
<evidence type="ECO:0000259" key="5">
    <source>
        <dbReference type="Pfam" id="PF25917"/>
    </source>
</evidence>
<dbReference type="HOGENOM" id="CLU_018816_14_1_7"/>
<evidence type="ECO:0000256" key="4">
    <source>
        <dbReference type="SAM" id="Coils"/>
    </source>
</evidence>
<dbReference type="Pfam" id="PF25954">
    <property type="entry name" value="Beta-barrel_RND_2"/>
    <property type="match status" value="1"/>
</dbReference>
<dbReference type="InterPro" id="IPR050465">
    <property type="entry name" value="UPF0194_transport"/>
</dbReference>
<protein>
    <submittedName>
        <fullName evidence="7">Efflux transporter, RND family, MFP subunit</fullName>
    </submittedName>
</protein>
<reference evidence="7 8" key="1">
    <citation type="journal article" date="2011" name="J. Bacteriol.">
        <title>Complete genome sequence and updated annotation of Desulfovibrio alaskensis G20.</title>
        <authorList>
            <person name="Hauser L.J."/>
            <person name="Land M.L."/>
            <person name="Brown S.D."/>
            <person name="Larimer F."/>
            <person name="Keller K.L."/>
            <person name="Rapp-Giles B.J."/>
            <person name="Price M.N."/>
            <person name="Lin M."/>
            <person name="Bruce D.C."/>
            <person name="Detter J.C."/>
            <person name="Tapia R."/>
            <person name="Han C.S."/>
            <person name="Goodwin L.A."/>
            <person name="Cheng J.F."/>
            <person name="Pitluck S."/>
            <person name="Copeland A."/>
            <person name="Lucas S."/>
            <person name="Nolan M."/>
            <person name="Lapidus A.L."/>
            <person name="Palumbo A.V."/>
            <person name="Wall J.D."/>
        </authorList>
    </citation>
    <scope>NUCLEOTIDE SEQUENCE [LARGE SCALE GENOMIC DNA]</scope>
    <source>
        <strain evidence="8">ATCC BAA 1058 / DSM 17464 / G20</strain>
    </source>
</reference>
<dbReference type="SUPFAM" id="SSF111369">
    <property type="entry name" value="HlyD-like secretion proteins"/>
    <property type="match status" value="2"/>
</dbReference>
<dbReference type="GO" id="GO:0030313">
    <property type="term" value="C:cell envelope"/>
    <property type="evidence" value="ECO:0007669"/>
    <property type="project" value="UniProtKB-SubCell"/>
</dbReference>
<dbReference type="PANTHER" id="PTHR32347">
    <property type="entry name" value="EFFLUX SYSTEM COMPONENT YKNX-RELATED"/>
    <property type="match status" value="1"/>
</dbReference>
<dbReference type="eggNOG" id="COG0845">
    <property type="taxonomic scope" value="Bacteria"/>
</dbReference>
<dbReference type="Proteomes" id="UP000002710">
    <property type="component" value="Chromosome"/>
</dbReference>
<dbReference type="Gene3D" id="1.10.287.470">
    <property type="entry name" value="Helix hairpin bin"/>
    <property type="match status" value="1"/>
</dbReference>
<evidence type="ECO:0000256" key="2">
    <source>
        <dbReference type="ARBA" id="ARBA00009477"/>
    </source>
</evidence>
<dbReference type="InterPro" id="IPR030190">
    <property type="entry name" value="MacA_alpha-hairpin_sf"/>
</dbReference>
<feature type="domain" description="CusB-like beta-barrel" evidence="6">
    <location>
        <begin position="264"/>
        <end position="334"/>
    </location>
</feature>
<dbReference type="KEGG" id="dde:Dde_1340"/>
<accession>Q312K5</accession>
<keyword evidence="3 4" id="KW-0175">Coiled coil</keyword>
<comment type="subcellular location">
    <subcellularLocation>
        <location evidence="1">Cell envelope</location>
    </subcellularLocation>
</comment>
<sequence>MRKFIVISLMLVCTAAAGGWFFINKKTGHAVVITRTQELRPGTIREVLEATGIIKPEVGAIVKTGTRATGLIRKMYVRVGDSVQKGDLIAEIDDREQQASLNEASANVEKSKAELRQIELSYPLRIDEAAAQLKAAKAELRFAELTLQRTQQLVTQHLETQNKLDDTQQAATVSSNTVRAREATLRRLRAEFELERTKAREALQQAQAGLESARIRMSYTTIYSPINGIVSQVTAQEGETVVAGLEVANLITVLDPDRLEMWIYVDETDVGKVRPGMTTEFRVDTYPDAVFTGTVDQIYPQPEVRDNIVYYQALVKLAPETSRKLRPEMTTQCSVIVHEKDNVLALPNAALKWVDGKQTVFVQRAAGNVEKVYPQLGLRGLDASEVVSGLNAGDMVAVDVDLGSAPAAKRGGAH</sequence>
<dbReference type="GO" id="GO:1990961">
    <property type="term" value="P:xenobiotic detoxification by transmembrane export across the plasma membrane"/>
    <property type="evidence" value="ECO:0007669"/>
    <property type="project" value="InterPro"/>
</dbReference>
<gene>
    <name evidence="7" type="ordered locus">Dde_1340</name>
</gene>
<feature type="coiled-coil region" evidence="4">
    <location>
        <begin position="101"/>
        <end position="153"/>
    </location>
</feature>
<evidence type="ECO:0000256" key="3">
    <source>
        <dbReference type="ARBA" id="ARBA00023054"/>
    </source>
</evidence>
<dbReference type="STRING" id="207559.Dde_1340"/>
<dbReference type="AlphaFoldDB" id="Q312K5"/>
<dbReference type="EMBL" id="CP000112">
    <property type="protein sequence ID" value="ABB38141.2"/>
    <property type="molecule type" value="Genomic_DNA"/>
</dbReference>
<feature type="coiled-coil region" evidence="4">
    <location>
        <begin position="185"/>
        <end position="216"/>
    </location>
</feature>
<dbReference type="InterPro" id="IPR058792">
    <property type="entry name" value="Beta-barrel_RND_2"/>
</dbReference>
<comment type="similarity">
    <text evidence="2">Belongs to the membrane fusion protein (MFP) (TC 8.A.1) family.</text>
</comment>